<name>A0A5C6FPA7_9PLAN</name>
<dbReference type="AlphaFoldDB" id="A0A5C6FPA7"/>
<dbReference type="Proteomes" id="UP000316476">
    <property type="component" value="Unassembled WGS sequence"/>
</dbReference>
<feature type="compositionally biased region" description="Low complexity" evidence="2">
    <location>
        <begin position="503"/>
        <end position="512"/>
    </location>
</feature>
<feature type="region of interest" description="Disordered" evidence="2">
    <location>
        <begin position="403"/>
        <end position="550"/>
    </location>
</feature>
<feature type="compositionally biased region" description="Low complexity" evidence="2">
    <location>
        <begin position="457"/>
        <end position="475"/>
    </location>
</feature>
<protein>
    <recommendedName>
        <fullName evidence="5">IncA protein</fullName>
    </recommendedName>
</protein>
<evidence type="ECO:0000256" key="1">
    <source>
        <dbReference type="SAM" id="Coils"/>
    </source>
</evidence>
<feature type="compositionally biased region" description="Low complexity" evidence="2">
    <location>
        <begin position="529"/>
        <end position="550"/>
    </location>
</feature>
<accession>A0A5C6FPA7</accession>
<proteinExistence type="predicted"/>
<keyword evidence="1" id="KW-0175">Coiled coil</keyword>
<dbReference type="EMBL" id="SJPZ01000001">
    <property type="protein sequence ID" value="TWU64987.1"/>
    <property type="molecule type" value="Genomic_DNA"/>
</dbReference>
<dbReference type="OrthoDB" id="233190at2"/>
<feature type="compositionally biased region" description="Polar residues" evidence="2">
    <location>
        <begin position="491"/>
        <end position="502"/>
    </location>
</feature>
<feature type="coiled-coil region" evidence="1">
    <location>
        <begin position="87"/>
        <end position="152"/>
    </location>
</feature>
<comment type="caution">
    <text evidence="3">The sequence shown here is derived from an EMBL/GenBank/DDBJ whole genome shotgun (WGS) entry which is preliminary data.</text>
</comment>
<organism evidence="3 4">
    <name type="scientific">Crateriforma conspicua</name>
    <dbReference type="NCBI Taxonomy" id="2527996"/>
    <lineage>
        <taxon>Bacteria</taxon>
        <taxon>Pseudomonadati</taxon>
        <taxon>Planctomycetota</taxon>
        <taxon>Planctomycetia</taxon>
        <taxon>Planctomycetales</taxon>
        <taxon>Planctomycetaceae</taxon>
        <taxon>Crateriforma</taxon>
    </lineage>
</organism>
<dbReference type="RefSeq" id="WP_146410569.1">
    <property type="nucleotide sequence ID" value="NZ_SJPZ01000001.1"/>
</dbReference>
<feature type="region of interest" description="Disordered" evidence="2">
    <location>
        <begin position="299"/>
        <end position="354"/>
    </location>
</feature>
<sequence length="674" mass="72050">MSRRKRNAISPTLFPFLAVLVCTLGTLILLLALVAREAKTTAQQKQETPAPPPTHSLTAKAASQLIADEQFRAKQLVSFRQEQTDELQRRRDELTHLEVATEELKDRLRKLRDEVQLASETAEVEEIAEETLVLLQEEIEDEQQAVDELKEELETGQPRVVIVPHKGPNGTDRRAIYVECTADGVTIWPEGVTITPVQMADTTRDANPLDAALRAVRYHVAQNYGDAAPPYPLLIVRPDGTETYALARMAMQDWDDQFGYELVPDDIELAFPAPDAQLKEALQVAIRRTVASQRVRYAGLGRSGGRGGPLGVSRSGTVDNPYFGGGPTAESGGDGSGPNGGGGDSYAGNTKPAKPLPVLSAAELDRQGQARGYQDFAHAGSITSTYDTRSDIDRIVDSIPRDSATIADSDSADLLGGQAPDGRSAEPNGSSAAKDPPSLAQSGDDAAGQPFDASMASLGSPQQSQSQSQTGSPSSNDASDNFQLPGESDVASATPSTMSGQNAQASASPAASMQRPGATPSSETPPDQDPSQPASPSVSASLSPQQSPVQRMGRNWALPDAIAQMRGTEVVRPIPMHCYHDRFVLVDTVNPSRSQTFRFANGDINSATMKLAAAIRDRVATWGTSLPGGRWQPRLEVQVMPYAAGRYDQLRTLLHGSGVEVHTAGTSNSTIDKR</sequence>
<feature type="compositionally biased region" description="Low complexity" evidence="2">
    <location>
        <begin position="403"/>
        <end position="413"/>
    </location>
</feature>
<evidence type="ECO:0000313" key="3">
    <source>
        <dbReference type="EMBL" id="TWU64987.1"/>
    </source>
</evidence>
<evidence type="ECO:0008006" key="5">
    <source>
        <dbReference type="Google" id="ProtNLM"/>
    </source>
</evidence>
<reference evidence="3 4" key="1">
    <citation type="submission" date="2019-02" db="EMBL/GenBank/DDBJ databases">
        <title>Deep-cultivation of Planctomycetes and their phenomic and genomic characterization uncovers novel biology.</title>
        <authorList>
            <person name="Wiegand S."/>
            <person name="Jogler M."/>
            <person name="Boedeker C."/>
            <person name="Pinto D."/>
            <person name="Vollmers J."/>
            <person name="Rivas-Marin E."/>
            <person name="Kohn T."/>
            <person name="Peeters S.H."/>
            <person name="Heuer A."/>
            <person name="Rast P."/>
            <person name="Oberbeckmann S."/>
            <person name="Bunk B."/>
            <person name="Jeske O."/>
            <person name="Meyerdierks A."/>
            <person name="Storesund J.E."/>
            <person name="Kallscheuer N."/>
            <person name="Luecker S."/>
            <person name="Lage O.M."/>
            <person name="Pohl T."/>
            <person name="Merkel B.J."/>
            <person name="Hornburger P."/>
            <person name="Mueller R.-W."/>
            <person name="Bruemmer F."/>
            <person name="Labrenz M."/>
            <person name="Spormann A.M."/>
            <person name="Op Den Camp H."/>
            <person name="Overmann J."/>
            <person name="Amann R."/>
            <person name="Jetten M.S.M."/>
            <person name="Mascher T."/>
            <person name="Medema M.H."/>
            <person name="Devos D.P."/>
            <person name="Kaster A.-K."/>
            <person name="Ovreas L."/>
            <person name="Rohde M."/>
            <person name="Galperin M.Y."/>
            <person name="Jogler C."/>
        </authorList>
    </citation>
    <scope>NUCLEOTIDE SEQUENCE [LARGE SCALE GENOMIC DNA]</scope>
    <source>
        <strain evidence="3 4">V7</strain>
    </source>
</reference>
<evidence type="ECO:0000256" key="2">
    <source>
        <dbReference type="SAM" id="MobiDB-lite"/>
    </source>
</evidence>
<gene>
    <name evidence="3" type="ORF">V7x_05310</name>
</gene>
<evidence type="ECO:0000313" key="4">
    <source>
        <dbReference type="Proteomes" id="UP000316476"/>
    </source>
</evidence>
<feature type="compositionally biased region" description="Gly residues" evidence="2">
    <location>
        <begin position="323"/>
        <end position="345"/>
    </location>
</feature>
<feature type="compositionally biased region" description="Gly residues" evidence="2">
    <location>
        <begin position="301"/>
        <end position="310"/>
    </location>
</feature>